<organism evidence="1 2">
    <name type="scientific">Teratosphaeria nubilosa</name>
    <dbReference type="NCBI Taxonomy" id="161662"/>
    <lineage>
        <taxon>Eukaryota</taxon>
        <taxon>Fungi</taxon>
        <taxon>Dikarya</taxon>
        <taxon>Ascomycota</taxon>
        <taxon>Pezizomycotina</taxon>
        <taxon>Dothideomycetes</taxon>
        <taxon>Dothideomycetidae</taxon>
        <taxon>Mycosphaerellales</taxon>
        <taxon>Teratosphaeriaceae</taxon>
        <taxon>Teratosphaeria</taxon>
    </lineage>
</organism>
<evidence type="ECO:0000313" key="1">
    <source>
        <dbReference type="EMBL" id="KAF2770999.1"/>
    </source>
</evidence>
<accession>A0A6G1LEK0</accession>
<evidence type="ECO:0000313" key="2">
    <source>
        <dbReference type="Proteomes" id="UP000799436"/>
    </source>
</evidence>
<name>A0A6G1LEK0_9PEZI</name>
<dbReference type="EMBL" id="ML995822">
    <property type="protein sequence ID" value="KAF2770999.1"/>
    <property type="molecule type" value="Genomic_DNA"/>
</dbReference>
<sequence>MNGRRSPAQGRDDFHNPTGSSLGLFKAARSIASVLNLPVLNGLFDRYGRNRNCVCDIAGVIIATIIQNTPTTPVEFVVLRHCGCAAMFIVQPSPMLIVELAYPTHKDKCTSAYWCMSWRQDYPSTWRGGYRPYSKRSDLLYH</sequence>
<dbReference type="Gene3D" id="1.20.1250.20">
    <property type="entry name" value="MFS general substrate transporter like domains"/>
    <property type="match status" value="1"/>
</dbReference>
<dbReference type="Proteomes" id="UP000799436">
    <property type="component" value="Unassembled WGS sequence"/>
</dbReference>
<dbReference type="OrthoDB" id="6133115at2759"/>
<gene>
    <name evidence="1" type="ORF">EJ03DRAFT_326058</name>
</gene>
<protein>
    <recommendedName>
        <fullName evidence="3">Major facilitator superfamily (MFS) profile domain-containing protein</fullName>
    </recommendedName>
</protein>
<dbReference type="SUPFAM" id="SSF103473">
    <property type="entry name" value="MFS general substrate transporter"/>
    <property type="match status" value="1"/>
</dbReference>
<dbReference type="AlphaFoldDB" id="A0A6G1LEK0"/>
<dbReference type="InterPro" id="IPR036259">
    <property type="entry name" value="MFS_trans_sf"/>
</dbReference>
<evidence type="ECO:0008006" key="3">
    <source>
        <dbReference type="Google" id="ProtNLM"/>
    </source>
</evidence>
<keyword evidence="2" id="KW-1185">Reference proteome</keyword>
<proteinExistence type="predicted"/>
<reference evidence="1" key="1">
    <citation type="journal article" date="2020" name="Stud. Mycol.">
        <title>101 Dothideomycetes genomes: a test case for predicting lifestyles and emergence of pathogens.</title>
        <authorList>
            <person name="Haridas S."/>
            <person name="Albert R."/>
            <person name="Binder M."/>
            <person name="Bloem J."/>
            <person name="Labutti K."/>
            <person name="Salamov A."/>
            <person name="Andreopoulos B."/>
            <person name="Baker S."/>
            <person name="Barry K."/>
            <person name="Bills G."/>
            <person name="Bluhm B."/>
            <person name="Cannon C."/>
            <person name="Castanera R."/>
            <person name="Culley D."/>
            <person name="Daum C."/>
            <person name="Ezra D."/>
            <person name="Gonzalez J."/>
            <person name="Henrissat B."/>
            <person name="Kuo A."/>
            <person name="Liang C."/>
            <person name="Lipzen A."/>
            <person name="Lutzoni F."/>
            <person name="Magnuson J."/>
            <person name="Mondo S."/>
            <person name="Nolan M."/>
            <person name="Ohm R."/>
            <person name="Pangilinan J."/>
            <person name="Park H.-J."/>
            <person name="Ramirez L."/>
            <person name="Alfaro M."/>
            <person name="Sun H."/>
            <person name="Tritt A."/>
            <person name="Yoshinaga Y."/>
            <person name="Zwiers L.-H."/>
            <person name="Turgeon B."/>
            <person name="Goodwin S."/>
            <person name="Spatafora J."/>
            <person name="Crous P."/>
            <person name="Grigoriev I."/>
        </authorList>
    </citation>
    <scope>NUCLEOTIDE SEQUENCE</scope>
    <source>
        <strain evidence="1">CBS 116005</strain>
    </source>
</reference>